<accession>A0ABR3TGF9</accession>
<name>A0ABR3TGF9_9PEZI</name>
<evidence type="ECO:0000313" key="2">
    <source>
        <dbReference type="EMBL" id="KAL1638605.1"/>
    </source>
</evidence>
<organism evidence="2 3">
    <name type="scientific">Diplodia intermedia</name>
    <dbReference type="NCBI Taxonomy" id="856260"/>
    <lineage>
        <taxon>Eukaryota</taxon>
        <taxon>Fungi</taxon>
        <taxon>Dikarya</taxon>
        <taxon>Ascomycota</taxon>
        <taxon>Pezizomycotina</taxon>
        <taxon>Dothideomycetes</taxon>
        <taxon>Dothideomycetes incertae sedis</taxon>
        <taxon>Botryosphaeriales</taxon>
        <taxon>Botryosphaeriaceae</taxon>
        <taxon>Diplodia</taxon>
    </lineage>
</organism>
<dbReference type="EMBL" id="JAKEKT020000078">
    <property type="protein sequence ID" value="KAL1638605.1"/>
    <property type="molecule type" value="Genomic_DNA"/>
</dbReference>
<keyword evidence="3" id="KW-1185">Reference proteome</keyword>
<evidence type="ECO:0000313" key="3">
    <source>
        <dbReference type="Proteomes" id="UP001521184"/>
    </source>
</evidence>
<reference evidence="2 3" key="1">
    <citation type="journal article" date="2023" name="Plant Dis.">
        <title>First Report of Diplodia intermedia Causing Canker and Dieback Diseases on Apple Trees in Canada.</title>
        <authorList>
            <person name="Ellouze W."/>
            <person name="Ilyukhin E."/>
            <person name="Sulman M."/>
            <person name="Ali S."/>
        </authorList>
    </citation>
    <scope>NUCLEOTIDE SEQUENCE [LARGE SCALE GENOMIC DNA]</scope>
    <source>
        <strain evidence="2 3">M45-28</strain>
    </source>
</reference>
<feature type="compositionally biased region" description="Basic and acidic residues" evidence="1">
    <location>
        <begin position="184"/>
        <end position="194"/>
    </location>
</feature>
<feature type="region of interest" description="Disordered" evidence="1">
    <location>
        <begin position="344"/>
        <end position="366"/>
    </location>
</feature>
<feature type="region of interest" description="Disordered" evidence="1">
    <location>
        <begin position="184"/>
        <end position="234"/>
    </location>
</feature>
<evidence type="ECO:0000256" key="1">
    <source>
        <dbReference type="SAM" id="MobiDB-lite"/>
    </source>
</evidence>
<sequence>MKEVNLHKVYAELLKLYEAAQKWQLSPFVYGGDIAKTFFLGYRDLSNVPLNDDLPLPMGRRTYWPPSVIPFIVKSIKRWYTNHRYLPLRSRRISLDSVMDKVRLALEQNAAWPNLMVFMFLANTAVHPIEVGCFVRNEAQKTVSTEDAAFVLDTIPPHPFDFASEIGWGGICRATERSADPQLEATKRAKHADTDPGNDPSINLYRPHDGDDFHATQQQGCNDGDDPHVAQHGYNDDDLFVAQGEGFDDDDNSHVDQHGYNNGAAFHANPAIDPVVEGFENEKFWTSNSPDPSWVQGGPSYMRWWEDGWSVLECGWGCGAAIPSRNAPPEWKLNPRWRELTSEGENLLSKTKDSKPIGPAPSKAMASHMRHCRGPHYRRVIYTYPKVRPFSIPRYILS</sequence>
<gene>
    <name evidence="2" type="ORF">SLS58_008819</name>
</gene>
<dbReference type="Proteomes" id="UP001521184">
    <property type="component" value="Unassembled WGS sequence"/>
</dbReference>
<proteinExistence type="predicted"/>
<comment type="caution">
    <text evidence="2">The sequence shown here is derived from an EMBL/GenBank/DDBJ whole genome shotgun (WGS) entry which is preliminary data.</text>
</comment>
<protein>
    <submittedName>
        <fullName evidence="2">Uncharacterized protein</fullName>
    </submittedName>
</protein>